<feature type="compositionally biased region" description="Acidic residues" evidence="3">
    <location>
        <begin position="261"/>
        <end position="270"/>
    </location>
</feature>
<evidence type="ECO:0000313" key="5">
    <source>
        <dbReference type="WBParaSite" id="BXY_0533000.1"/>
    </source>
</evidence>
<sequence>MPTSLGIPFIRRLFTFFRGLEYLKMVRTRRGNGTSLGGTTESPVVANGTETPKETMKSLLKPQLKAQAAHSPNESTEEPKTPKKNTNNNGTPVKSFAFLLQQGILSNDVEKVGSAIKACGKDRASAHQTAEDLDSTKVIPLLQMMDRVFREGQKKRSNSLYLRDLKYWIDFLEVTLQAHATFLSTVSNLDQQIGSLIEYVEARTANLEKLMKLDGKITFFCEQVQRRLNPVKYVEQEPQVIFEDDLSDSDIDPTKEHSAEIDADSDAEADWFGDTADKELEEDLLGDDDDE</sequence>
<evidence type="ECO:0000256" key="1">
    <source>
        <dbReference type="ARBA" id="ARBA00004123"/>
    </source>
</evidence>
<protein>
    <submittedName>
        <fullName evidence="5">Utp12 domain-containing protein</fullName>
    </submittedName>
</protein>
<proteinExistence type="predicted"/>
<dbReference type="AlphaFoldDB" id="A0A1I7RX66"/>
<organism evidence="4 5">
    <name type="scientific">Bursaphelenchus xylophilus</name>
    <name type="common">Pinewood nematode worm</name>
    <name type="synonym">Aphelenchoides xylophilus</name>
    <dbReference type="NCBI Taxonomy" id="6326"/>
    <lineage>
        <taxon>Eukaryota</taxon>
        <taxon>Metazoa</taxon>
        <taxon>Ecdysozoa</taxon>
        <taxon>Nematoda</taxon>
        <taxon>Chromadorea</taxon>
        <taxon>Rhabditida</taxon>
        <taxon>Tylenchina</taxon>
        <taxon>Tylenchomorpha</taxon>
        <taxon>Aphelenchoidea</taxon>
        <taxon>Aphelenchoididae</taxon>
        <taxon>Bursaphelenchus</taxon>
    </lineage>
</organism>
<comment type="subcellular location">
    <subcellularLocation>
        <location evidence="1">Nucleus</location>
    </subcellularLocation>
</comment>
<reference evidence="5" key="1">
    <citation type="submission" date="2016-11" db="UniProtKB">
        <authorList>
            <consortium name="WormBaseParasite"/>
        </authorList>
    </citation>
    <scope>IDENTIFICATION</scope>
</reference>
<accession>A0A1I7RX66</accession>
<evidence type="ECO:0000256" key="3">
    <source>
        <dbReference type="SAM" id="MobiDB-lite"/>
    </source>
</evidence>
<evidence type="ECO:0000313" key="4">
    <source>
        <dbReference type="Proteomes" id="UP000095284"/>
    </source>
</evidence>
<feature type="compositionally biased region" description="Polar residues" evidence="3">
    <location>
        <begin position="31"/>
        <end position="42"/>
    </location>
</feature>
<dbReference type="WBParaSite" id="BXY_0533000.1">
    <property type="protein sequence ID" value="BXY_0533000.1"/>
    <property type="gene ID" value="BXY_0533000"/>
</dbReference>
<dbReference type="GO" id="GO:0000462">
    <property type="term" value="P:maturation of SSU-rRNA from tricistronic rRNA transcript (SSU-rRNA, 5.8S rRNA, LSU-rRNA)"/>
    <property type="evidence" value="ECO:0007669"/>
    <property type="project" value="TreeGrafter"/>
</dbReference>
<dbReference type="PANTHER" id="PTHR44267">
    <property type="entry name" value="WD REPEAT-CONTAINING PROTEIN 43"/>
    <property type="match status" value="1"/>
</dbReference>
<dbReference type="eggNOG" id="KOG4547">
    <property type="taxonomic scope" value="Eukaryota"/>
</dbReference>
<dbReference type="GO" id="GO:0005730">
    <property type="term" value="C:nucleolus"/>
    <property type="evidence" value="ECO:0007669"/>
    <property type="project" value="TreeGrafter"/>
</dbReference>
<dbReference type="PANTHER" id="PTHR44267:SF1">
    <property type="entry name" value="WD REPEAT-CONTAINING PROTEIN 43"/>
    <property type="match status" value="1"/>
</dbReference>
<dbReference type="Proteomes" id="UP000095284">
    <property type="component" value="Unplaced"/>
</dbReference>
<dbReference type="InterPro" id="IPR052414">
    <property type="entry name" value="U3_snoRNA-assoc_WDR"/>
</dbReference>
<keyword evidence="2" id="KW-0539">Nucleus</keyword>
<feature type="region of interest" description="Disordered" evidence="3">
    <location>
        <begin position="30"/>
        <end position="92"/>
    </location>
</feature>
<evidence type="ECO:0000256" key="2">
    <source>
        <dbReference type="ARBA" id="ARBA00023242"/>
    </source>
</evidence>
<name>A0A1I7RX66_BURXY</name>
<feature type="region of interest" description="Disordered" evidence="3">
    <location>
        <begin position="244"/>
        <end position="270"/>
    </location>
</feature>